<evidence type="ECO:0000313" key="4">
    <source>
        <dbReference type="Proteomes" id="UP000190395"/>
    </source>
</evidence>
<dbReference type="OrthoDB" id="366311at2"/>
<keyword evidence="2" id="KW-0472">Membrane</keyword>
<dbReference type="AlphaFoldDB" id="A0A1T4P5P0"/>
<evidence type="ECO:0000313" key="3">
    <source>
        <dbReference type="EMBL" id="SJZ86813.1"/>
    </source>
</evidence>
<feature type="compositionally biased region" description="Basic residues" evidence="1">
    <location>
        <begin position="1"/>
        <end position="13"/>
    </location>
</feature>
<keyword evidence="2" id="KW-1133">Transmembrane helix</keyword>
<gene>
    <name evidence="3" type="ORF">SAMN02745152_01450</name>
</gene>
<organism evidence="3 4">
    <name type="scientific">Treponema berlinense</name>
    <dbReference type="NCBI Taxonomy" id="225004"/>
    <lineage>
        <taxon>Bacteria</taxon>
        <taxon>Pseudomonadati</taxon>
        <taxon>Spirochaetota</taxon>
        <taxon>Spirochaetia</taxon>
        <taxon>Spirochaetales</taxon>
        <taxon>Treponemataceae</taxon>
        <taxon>Treponema</taxon>
    </lineage>
</organism>
<evidence type="ECO:0000256" key="1">
    <source>
        <dbReference type="SAM" id="MobiDB-lite"/>
    </source>
</evidence>
<proteinExistence type="predicted"/>
<dbReference type="GeneID" id="303367682"/>
<sequence>MAEKTKKIKKTKAPKTEKKYPRSKLPSIFKKAYSSKKFEGKIEKKLYVPADKTYVSSLFKQSKDKKGRDVLRVPAECEFTKKEIKRLKLLAKQIKANKGRIKVVPFIAVAAVIAALGITVTIFKNPVAKIAIRSGMQGIFGAKCDVGSVDIQFFDSHVTIENFAQASSDDEFKNLFEFKRLDLNFNLTNLLLAKFHAQNIEITGIELGTERKTSGKLAVKPKDKKEKAKKNDSTGFYDSLKEKIGTDPDAAKKAITELFTMYDPTAIAENIKENLQSQKVAKEVEEELKVLVENWKNKPDELKKSVEEVQNATKSLSNLNVSKVTPAEIPSLLKQIEQAGSTVKKAKADMETTLSSFEGDQKKIKQLQKKLEDSIASDKNLLSAQVSVLDPKKAKSALNDSINQAGYALLGQYYPYLKDLISYASSMKASGANSKEREKANKKAVEKAKKESKRFAGRYVYWKKDTVPKLLIEKVHGSGSGIELFATNISSDMNKRGDLGL</sequence>
<evidence type="ECO:0000256" key="2">
    <source>
        <dbReference type="SAM" id="Phobius"/>
    </source>
</evidence>
<feature type="region of interest" description="Disordered" evidence="1">
    <location>
        <begin position="1"/>
        <end position="22"/>
    </location>
</feature>
<dbReference type="RefSeq" id="WP_078931191.1">
    <property type="nucleotide sequence ID" value="NZ_FUXC01000008.1"/>
</dbReference>
<dbReference type="STRING" id="225004.SAMN02745152_01450"/>
<protein>
    <submittedName>
        <fullName evidence="3">TIGR03545 family protein</fullName>
    </submittedName>
</protein>
<feature type="transmembrane region" description="Helical" evidence="2">
    <location>
        <begin position="103"/>
        <end position="123"/>
    </location>
</feature>
<reference evidence="3 4" key="1">
    <citation type="submission" date="2017-02" db="EMBL/GenBank/DDBJ databases">
        <authorList>
            <person name="Peterson S.W."/>
        </authorList>
    </citation>
    <scope>NUCLEOTIDE SEQUENCE [LARGE SCALE GENOMIC DNA]</scope>
    <source>
        <strain evidence="3 4">ATCC BAA-909</strain>
    </source>
</reference>
<dbReference type="EMBL" id="FUXC01000008">
    <property type="protein sequence ID" value="SJZ86813.1"/>
    <property type="molecule type" value="Genomic_DNA"/>
</dbReference>
<name>A0A1T4P5P0_9SPIR</name>
<keyword evidence="2" id="KW-0812">Transmembrane</keyword>
<dbReference type="Proteomes" id="UP000190395">
    <property type="component" value="Unassembled WGS sequence"/>
</dbReference>
<accession>A0A1T4P5P0</accession>
<keyword evidence="4" id="KW-1185">Reference proteome</keyword>